<organism evidence="2 3">
    <name type="scientific">Phoenix dactylifera</name>
    <name type="common">Date palm</name>
    <dbReference type="NCBI Taxonomy" id="42345"/>
    <lineage>
        <taxon>Eukaryota</taxon>
        <taxon>Viridiplantae</taxon>
        <taxon>Streptophyta</taxon>
        <taxon>Embryophyta</taxon>
        <taxon>Tracheophyta</taxon>
        <taxon>Spermatophyta</taxon>
        <taxon>Magnoliopsida</taxon>
        <taxon>Liliopsida</taxon>
        <taxon>Arecaceae</taxon>
        <taxon>Coryphoideae</taxon>
        <taxon>Phoeniceae</taxon>
        <taxon>Phoenix</taxon>
    </lineage>
</organism>
<dbReference type="Proteomes" id="UP000228380">
    <property type="component" value="Chromosome 8"/>
</dbReference>
<dbReference type="InterPro" id="IPR004158">
    <property type="entry name" value="DUF247_pln"/>
</dbReference>
<accession>A0A8B9ANN1</accession>
<protein>
    <submittedName>
        <fullName evidence="3">UPF0481 protein At3g02645</fullName>
    </submittedName>
</protein>
<keyword evidence="1" id="KW-0812">Transmembrane</keyword>
<evidence type="ECO:0000313" key="3">
    <source>
        <dbReference type="RefSeq" id="XP_038985623.1"/>
    </source>
</evidence>
<evidence type="ECO:0000256" key="1">
    <source>
        <dbReference type="SAM" id="Phobius"/>
    </source>
</evidence>
<dbReference type="OrthoDB" id="672127at2759"/>
<reference evidence="2" key="1">
    <citation type="journal article" date="2019" name="Nat. Commun.">
        <title>Genome-wide association mapping of date palm fruit traits.</title>
        <authorList>
            <person name="Hazzouri K.M."/>
            <person name="Gros-Balthazard M."/>
            <person name="Flowers J.M."/>
            <person name="Copetti D."/>
            <person name="Lemansour A."/>
            <person name="Lebrun M."/>
            <person name="Masmoudi K."/>
            <person name="Ferrand S."/>
            <person name="Dhar M.I."/>
            <person name="Fresquez Z.A."/>
            <person name="Rosas U."/>
            <person name="Zhang J."/>
            <person name="Talag J."/>
            <person name="Lee S."/>
            <person name="Kudrna D."/>
            <person name="Powell R.F."/>
            <person name="Leitch I.J."/>
            <person name="Krueger R.R."/>
            <person name="Wing R.A."/>
            <person name="Amiri K.M.A."/>
            <person name="Purugganan M.D."/>
        </authorList>
    </citation>
    <scope>NUCLEOTIDE SEQUENCE [LARGE SCALE GENOMIC DNA]</scope>
    <source>
        <strain evidence="2">cv. Khalas</strain>
    </source>
</reference>
<keyword evidence="1" id="KW-0472">Membrane</keyword>
<dbReference type="PANTHER" id="PTHR31170">
    <property type="entry name" value="BNAC04G53230D PROTEIN"/>
    <property type="match status" value="1"/>
</dbReference>
<dbReference type="KEGG" id="pda:103715348"/>
<keyword evidence="1" id="KW-1133">Transmembrane helix</keyword>
<sequence length="588" mass="66736">MDGRRPPTEANQHVAMEINTPWLESIKYRAGMSMHRKPPAEPTIFRVPPDMRCGNRGAYEPKLVSIGPYHRGKSEDLKAMEELKWRLLHHYLSKVPDGSRNEGLRKMKDLEVAARNCYSEVIDLDSNQFVEMLLLDGCFLIQIFITYHAIANTDESTYDGNDLQAEELISLQKDNKWFLDLIPQDLLLLENQLPYFIVEHLLDTLVMPGWNSSRLQQVAISLFADLVPQYFQDQQPTLPDQGFQVDHLLHLFHKWILSVPKLGKARNTRSCTKLLSWCCNSSLSEGLPCFTEKNERLPPTVPTATELAEARNTRSCTKLLSWCCNSSLSVGLPCFTEKNERLPPTVPTATELAEARNTRSCTKLLSWCCNSLLSEGLPCFTEKNERLPPTVPTATELAEAGVEIKVRKFPARNGAFPAIEIDDQTISFLDISFCKDRGVLEIPAIEIDDRTNMVLANLTALEQCCLRHKMDITHYTLFLDDIINTPRDVQLLHQEGIIYRSLGADEDIASLFNKLGSGVNYDPQQNYLQGVYEDLNAYCQSRCHRWRAKAVRDYFGNPWAIISLGAAVLLLGLTILQSVYGVLDYYKM</sequence>
<dbReference type="RefSeq" id="XP_038985623.1">
    <property type="nucleotide sequence ID" value="XM_039129695.1"/>
</dbReference>
<keyword evidence="2" id="KW-1185">Reference proteome</keyword>
<reference evidence="3" key="2">
    <citation type="submission" date="2025-08" db="UniProtKB">
        <authorList>
            <consortium name="RefSeq"/>
        </authorList>
    </citation>
    <scope>IDENTIFICATION</scope>
    <source>
        <tissue evidence="3">Young leaves</tissue>
    </source>
</reference>
<dbReference type="GeneID" id="103715348"/>
<feature type="transmembrane region" description="Helical" evidence="1">
    <location>
        <begin position="559"/>
        <end position="583"/>
    </location>
</feature>
<proteinExistence type="predicted"/>
<gene>
    <name evidence="3" type="primary">LOC103715348</name>
</gene>
<dbReference type="Pfam" id="PF03140">
    <property type="entry name" value="DUF247"/>
    <property type="match status" value="1"/>
</dbReference>
<name>A0A8B9ANN1_PHODC</name>
<dbReference type="PANTHER" id="PTHR31170:SF25">
    <property type="entry name" value="BNAA09G04570D PROTEIN"/>
    <property type="match status" value="1"/>
</dbReference>
<evidence type="ECO:0000313" key="2">
    <source>
        <dbReference type="Proteomes" id="UP000228380"/>
    </source>
</evidence>
<dbReference type="AlphaFoldDB" id="A0A8B9ANN1"/>